<protein>
    <submittedName>
        <fullName evidence="4">Acyltransferase</fullName>
    </submittedName>
</protein>
<organism evidence="4 5">
    <name type="scientific">Pseudonocardia sulfidoxydans NBRC 16205</name>
    <dbReference type="NCBI Taxonomy" id="1223511"/>
    <lineage>
        <taxon>Bacteria</taxon>
        <taxon>Bacillati</taxon>
        <taxon>Actinomycetota</taxon>
        <taxon>Actinomycetes</taxon>
        <taxon>Pseudonocardiales</taxon>
        <taxon>Pseudonocardiaceae</taxon>
        <taxon>Pseudonocardia</taxon>
    </lineage>
</organism>
<name>A0A511DJY2_9PSEU</name>
<evidence type="ECO:0000313" key="4">
    <source>
        <dbReference type="EMBL" id="GEL24094.1"/>
    </source>
</evidence>
<feature type="domain" description="Acyltransferase 3" evidence="3">
    <location>
        <begin position="22"/>
        <end position="369"/>
    </location>
</feature>
<keyword evidence="5" id="KW-1185">Reference proteome</keyword>
<evidence type="ECO:0000259" key="3">
    <source>
        <dbReference type="Pfam" id="PF01757"/>
    </source>
</evidence>
<dbReference type="GO" id="GO:0016747">
    <property type="term" value="F:acyltransferase activity, transferring groups other than amino-acyl groups"/>
    <property type="evidence" value="ECO:0007669"/>
    <property type="project" value="InterPro"/>
</dbReference>
<comment type="caution">
    <text evidence="4">The sequence shown here is derived from an EMBL/GenBank/DDBJ whole genome shotgun (WGS) entry which is preliminary data.</text>
</comment>
<feature type="transmembrane region" description="Helical" evidence="2">
    <location>
        <begin position="320"/>
        <end position="338"/>
    </location>
</feature>
<feature type="transmembrane region" description="Helical" evidence="2">
    <location>
        <begin position="285"/>
        <end position="308"/>
    </location>
</feature>
<feature type="transmembrane region" description="Helical" evidence="2">
    <location>
        <begin position="224"/>
        <end position="245"/>
    </location>
</feature>
<dbReference type="Pfam" id="PF01757">
    <property type="entry name" value="Acyl_transf_3"/>
    <property type="match status" value="1"/>
</dbReference>
<dbReference type="AlphaFoldDB" id="A0A511DJY2"/>
<evidence type="ECO:0000313" key="5">
    <source>
        <dbReference type="Proteomes" id="UP000321685"/>
    </source>
</evidence>
<reference evidence="4 5" key="1">
    <citation type="submission" date="2019-07" db="EMBL/GenBank/DDBJ databases">
        <title>Whole genome shotgun sequence of Pseudonocardia sulfidoxydans NBRC 16205.</title>
        <authorList>
            <person name="Hosoyama A."/>
            <person name="Uohara A."/>
            <person name="Ohji S."/>
            <person name="Ichikawa N."/>
        </authorList>
    </citation>
    <scope>NUCLEOTIDE SEQUENCE [LARGE SCALE GENOMIC DNA]</scope>
    <source>
        <strain evidence="4 5">NBRC 16205</strain>
    </source>
</reference>
<dbReference type="PANTHER" id="PTHR23028">
    <property type="entry name" value="ACETYLTRANSFERASE"/>
    <property type="match status" value="1"/>
</dbReference>
<sequence>MIVQSGVTTTAARETRQPEVRALTGLRIVAAVWVVVFHFHFTALGGVADVVAATGPLLTAGALGVDMFFVLSGFVIAYTYLDVLGPRLRARTAGRFVWARAARLWPAYVVVLVLFGAWVVARHVVGGGGPVVFQAEQPDVTVGAVVRQLLLVQLWDRPYFDGASWVGPTWSISAEWLAYLLFPVAAVVLYRMRRLPRPLLALGALLLMAPIAASYLVIGSPYFPWSWLVRILCGFGAGILAFLVVRRTRATARGRWVASRIADATAVLVVVGLCLGEFAGEGRGGAVIVLFPVLVGALAIADGGLARLLSTRAFCYGGRASYSLYLVHIPIFEVYWLSMAHVPVLVGPTVTAHVIGGLVLLATFPAAALLHRFVEAPGSRVVRAHMPTFLQEPRHSEKTAQVRPTSSGPSRGRGPLLGAVPLARTVTYGPPKQRPPRHAAGTVGRPALVSSGVARHARRDPRAALS</sequence>
<dbReference type="InterPro" id="IPR050879">
    <property type="entry name" value="Acyltransferase_3"/>
</dbReference>
<evidence type="ECO:0000256" key="2">
    <source>
        <dbReference type="SAM" id="Phobius"/>
    </source>
</evidence>
<feature type="region of interest" description="Disordered" evidence="1">
    <location>
        <begin position="390"/>
        <end position="466"/>
    </location>
</feature>
<feature type="transmembrane region" description="Helical" evidence="2">
    <location>
        <begin position="257"/>
        <end position="279"/>
    </location>
</feature>
<dbReference type="GO" id="GO:0009103">
    <property type="term" value="P:lipopolysaccharide biosynthetic process"/>
    <property type="evidence" value="ECO:0007669"/>
    <property type="project" value="TreeGrafter"/>
</dbReference>
<feature type="transmembrane region" description="Helical" evidence="2">
    <location>
        <begin position="26"/>
        <end position="48"/>
    </location>
</feature>
<dbReference type="EMBL" id="BJVJ01000028">
    <property type="protein sequence ID" value="GEL24094.1"/>
    <property type="molecule type" value="Genomic_DNA"/>
</dbReference>
<keyword evidence="2" id="KW-1133">Transmembrane helix</keyword>
<feature type="transmembrane region" description="Helical" evidence="2">
    <location>
        <begin position="199"/>
        <end position="218"/>
    </location>
</feature>
<gene>
    <name evidence="4" type="ORF">PSU4_30480</name>
</gene>
<keyword evidence="2" id="KW-0472">Membrane</keyword>
<dbReference type="Proteomes" id="UP000321685">
    <property type="component" value="Unassembled WGS sequence"/>
</dbReference>
<evidence type="ECO:0000256" key="1">
    <source>
        <dbReference type="SAM" id="MobiDB-lite"/>
    </source>
</evidence>
<feature type="transmembrane region" description="Helical" evidence="2">
    <location>
        <begin position="350"/>
        <end position="370"/>
    </location>
</feature>
<dbReference type="GO" id="GO:0016020">
    <property type="term" value="C:membrane"/>
    <property type="evidence" value="ECO:0007669"/>
    <property type="project" value="TreeGrafter"/>
</dbReference>
<feature type="transmembrane region" description="Helical" evidence="2">
    <location>
        <begin position="176"/>
        <end position="192"/>
    </location>
</feature>
<feature type="transmembrane region" description="Helical" evidence="2">
    <location>
        <begin position="102"/>
        <end position="121"/>
    </location>
</feature>
<feature type="transmembrane region" description="Helical" evidence="2">
    <location>
        <begin position="60"/>
        <end position="81"/>
    </location>
</feature>
<dbReference type="InterPro" id="IPR002656">
    <property type="entry name" value="Acyl_transf_3_dom"/>
</dbReference>
<dbReference type="PANTHER" id="PTHR23028:SF53">
    <property type="entry name" value="ACYL_TRANSF_3 DOMAIN-CONTAINING PROTEIN"/>
    <property type="match status" value="1"/>
</dbReference>
<keyword evidence="4" id="KW-0012">Acyltransferase</keyword>
<accession>A0A511DJY2</accession>
<keyword evidence="2" id="KW-0812">Transmembrane</keyword>
<keyword evidence="4" id="KW-0808">Transferase</keyword>
<proteinExistence type="predicted"/>